<reference evidence="7 8" key="1">
    <citation type="submission" date="2024-09" db="EMBL/GenBank/DDBJ databases">
        <authorList>
            <person name="Sun Q."/>
            <person name="Mori K."/>
        </authorList>
    </citation>
    <scope>NUCLEOTIDE SEQUENCE [LARGE SCALE GENOMIC DNA]</scope>
    <source>
        <strain evidence="7 8">JCM 11201</strain>
    </source>
</reference>
<dbReference type="PANTHER" id="PTHR47151">
    <property type="entry name" value="LEU/ILE/VAL-BINDING ABC TRANSPORTER SUBUNIT"/>
    <property type="match status" value="1"/>
</dbReference>
<sequence>MAFKKGMALALSAALVFGVLAGCASKTEQTGASTSSGSDGKVIKIVTQSPLSGGSATQGEAIKLGAQLQIEEQKEAFKKLGFELQLVPYDDQADPKKGVANAQLVGADKAVLGVVGHMNSGVAIPSSEVYEKNNLVMVSPTNTATEVTDRKLKSVNRICARDDFQGPAGAEYAVQTLKAKSIFVIDDKTAYGTGLATAFKKAAEKLGAQIAGYESITVGEKDFNGVLNKVLAKKPDLIYFGGLYAEGGLLLKQAREKGITIPFMGGDGLDSGTLVEIAGTAAKNTFYTSIAADPAKTEKGKKFIEDYKKKFNKEVEGYSAYGYDAAGVVLQGIKDAIAANDNKLPTREQVRDAVRSIQNYEGAVTKVGFDEKGDNKFSKIYIYKLNESKYPGTQEGEVSNTK</sequence>
<evidence type="ECO:0000256" key="1">
    <source>
        <dbReference type="ARBA" id="ARBA00010062"/>
    </source>
</evidence>
<evidence type="ECO:0000313" key="8">
    <source>
        <dbReference type="Proteomes" id="UP001589609"/>
    </source>
</evidence>
<dbReference type="SUPFAM" id="SSF53822">
    <property type="entry name" value="Periplasmic binding protein-like I"/>
    <property type="match status" value="1"/>
</dbReference>
<proteinExistence type="inferred from homology"/>
<keyword evidence="2" id="KW-0813">Transport</keyword>
<dbReference type="InterPro" id="IPR028081">
    <property type="entry name" value="Leu-bd"/>
</dbReference>
<keyword evidence="3 5" id="KW-0732">Signal</keyword>
<organism evidence="7 8">
    <name type="scientific">Ectobacillus funiculus</name>
    <dbReference type="NCBI Taxonomy" id="137993"/>
    <lineage>
        <taxon>Bacteria</taxon>
        <taxon>Bacillati</taxon>
        <taxon>Bacillota</taxon>
        <taxon>Bacilli</taxon>
        <taxon>Bacillales</taxon>
        <taxon>Bacillaceae</taxon>
        <taxon>Ectobacillus</taxon>
    </lineage>
</organism>
<keyword evidence="4" id="KW-0029">Amino-acid transport</keyword>
<feature type="domain" description="Leucine-binding protein" evidence="6">
    <location>
        <begin position="43"/>
        <end position="386"/>
    </location>
</feature>
<dbReference type="RefSeq" id="WP_379952278.1">
    <property type="nucleotide sequence ID" value="NZ_JBHMAF010000196.1"/>
</dbReference>
<gene>
    <name evidence="7" type="ORF">ACFFMS_29690</name>
</gene>
<evidence type="ECO:0000256" key="5">
    <source>
        <dbReference type="SAM" id="SignalP"/>
    </source>
</evidence>
<evidence type="ECO:0000256" key="2">
    <source>
        <dbReference type="ARBA" id="ARBA00022448"/>
    </source>
</evidence>
<dbReference type="Proteomes" id="UP001589609">
    <property type="component" value="Unassembled WGS sequence"/>
</dbReference>
<name>A0ABV5WP48_9BACI</name>
<comment type="similarity">
    <text evidence="1">Belongs to the leucine-binding protein family.</text>
</comment>
<dbReference type="CDD" id="cd06342">
    <property type="entry name" value="PBP1_ABC_LIVBP-like"/>
    <property type="match status" value="1"/>
</dbReference>
<dbReference type="Gene3D" id="3.40.50.2300">
    <property type="match status" value="2"/>
</dbReference>
<evidence type="ECO:0000256" key="4">
    <source>
        <dbReference type="ARBA" id="ARBA00022970"/>
    </source>
</evidence>
<comment type="caution">
    <text evidence="7">The sequence shown here is derived from an EMBL/GenBank/DDBJ whole genome shotgun (WGS) entry which is preliminary data.</text>
</comment>
<dbReference type="InterPro" id="IPR028082">
    <property type="entry name" value="Peripla_BP_I"/>
</dbReference>
<accession>A0ABV5WP48</accession>
<dbReference type="PRINTS" id="PR00337">
    <property type="entry name" value="LEUILEVALBP"/>
</dbReference>
<evidence type="ECO:0000313" key="7">
    <source>
        <dbReference type="EMBL" id="MFB9762402.1"/>
    </source>
</evidence>
<dbReference type="EMBL" id="JBHMAF010000196">
    <property type="protein sequence ID" value="MFB9762402.1"/>
    <property type="molecule type" value="Genomic_DNA"/>
</dbReference>
<feature type="chain" id="PRO_5047144841" evidence="5">
    <location>
        <begin position="22"/>
        <end position="402"/>
    </location>
</feature>
<dbReference type="PROSITE" id="PS51257">
    <property type="entry name" value="PROKAR_LIPOPROTEIN"/>
    <property type="match status" value="1"/>
</dbReference>
<evidence type="ECO:0000259" key="6">
    <source>
        <dbReference type="Pfam" id="PF13458"/>
    </source>
</evidence>
<evidence type="ECO:0000256" key="3">
    <source>
        <dbReference type="ARBA" id="ARBA00022729"/>
    </source>
</evidence>
<dbReference type="InterPro" id="IPR000709">
    <property type="entry name" value="Leu_Ile_Val-bd"/>
</dbReference>
<protein>
    <submittedName>
        <fullName evidence="7">Branched-chain amino acid ABC transporter substrate-binding protein</fullName>
    </submittedName>
</protein>
<keyword evidence="8" id="KW-1185">Reference proteome</keyword>
<feature type="signal peptide" evidence="5">
    <location>
        <begin position="1"/>
        <end position="21"/>
    </location>
</feature>
<dbReference type="PANTHER" id="PTHR47151:SF2">
    <property type="entry name" value="AMINO ACID BINDING PROTEIN"/>
    <property type="match status" value="1"/>
</dbReference>
<dbReference type="Pfam" id="PF13458">
    <property type="entry name" value="Peripla_BP_6"/>
    <property type="match status" value="1"/>
</dbReference>